<name>A0ABR0Y7I6_HUSHU</name>
<feature type="domain" description="Beta/gamma crystallin 'Greek key'" evidence="3">
    <location>
        <begin position="17"/>
        <end position="56"/>
    </location>
</feature>
<dbReference type="SMART" id="SM00247">
    <property type="entry name" value="XTALbg"/>
    <property type="match status" value="2"/>
</dbReference>
<dbReference type="PRINTS" id="PR01367">
    <property type="entry name" value="BGCRYSTALLIN"/>
</dbReference>
<protein>
    <submittedName>
        <fullName evidence="4">Beta-crystallin A1-like</fullName>
    </submittedName>
</protein>
<keyword evidence="2" id="KW-0677">Repeat</keyword>
<dbReference type="InterPro" id="IPR050252">
    <property type="entry name" value="Beta/Gamma-Crystallin"/>
</dbReference>
<evidence type="ECO:0000256" key="1">
    <source>
        <dbReference type="ARBA" id="ARBA00009646"/>
    </source>
</evidence>
<comment type="similarity">
    <text evidence="1">Belongs to the beta/gamma-crystallin family.</text>
</comment>
<dbReference type="SUPFAM" id="SSF49695">
    <property type="entry name" value="gamma-Crystallin-like"/>
    <property type="match status" value="1"/>
</dbReference>
<dbReference type="EMBL" id="JAHFZB010000043">
    <property type="protein sequence ID" value="KAK6468611.1"/>
    <property type="molecule type" value="Genomic_DNA"/>
</dbReference>
<dbReference type="Pfam" id="PF00030">
    <property type="entry name" value="Crystall"/>
    <property type="match status" value="2"/>
</dbReference>
<gene>
    <name evidence="4" type="ORF">HHUSO_G33388</name>
</gene>
<comment type="caution">
    <text evidence="4">The sequence shown here is derived from an EMBL/GenBank/DDBJ whole genome shotgun (WGS) entry which is preliminary data.</text>
</comment>
<reference evidence="4 5" key="1">
    <citation type="submission" date="2021-05" db="EMBL/GenBank/DDBJ databases">
        <authorList>
            <person name="Zahm M."/>
            <person name="Klopp C."/>
            <person name="Cabau C."/>
            <person name="Kuhl H."/>
            <person name="Suciu R."/>
            <person name="Ciorpac M."/>
            <person name="Holostenco D."/>
            <person name="Gessner J."/>
            <person name="Wuertz S."/>
            <person name="Hohne C."/>
            <person name="Stock M."/>
            <person name="Gislard M."/>
            <person name="Lluch J."/>
            <person name="Milhes M."/>
            <person name="Lampietro C."/>
            <person name="Lopez Roques C."/>
            <person name="Donnadieu C."/>
            <person name="Du K."/>
            <person name="Schartl M."/>
            <person name="Guiguen Y."/>
        </authorList>
    </citation>
    <scope>NUCLEOTIDE SEQUENCE [LARGE SCALE GENOMIC DNA]</scope>
    <source>
        <strain evidence="4">Hh-F2</strain>
        <tissue evidence="4">Blood</tissue>
    </source>
</reference>
<dbReference type="PANTHER" id="PTHR11818:SF54">
    <property type="entry name" value="BETAA1C-CRYSTALLIN-RELATED"/>
    <property type="match status" value="1"/>
</dbReference>
<dbReference type="PANTHER" id="PTHR11818">
    <property type="entry name" value="BETA/GAMMA CRYSTALLIN"/>
    <property type="match status" value="1"/>
</dbReference>
<evidence type="ECO:0000259" key="3">
    <source>
        <dbReference type="PROSITE" id="PS50915"/>
    </source>
</evidence>
<feature type="domain" description="Beta/gamma crystallin 'Greek key'" evidence="3">
    <location>
        <begin position="57"/>
        <end position="103"/>
    </location>
</feature>
<dbReference type="Proteomes" id="UP001369086">
    <property type="component" value="Unassembled WGS sequence"/>
</dbReference>
<accession>A0ABR0Y7I6</accession>
<evidence type="ECO:0000256" key="2">
    <source>
        <dbReference type="ARBA" id="ARBA00022737"/>
    </source>
</evidence>
<keyword evidence="5" id="KW-1185">Reference proteome</keyword>
<dbReference type="Gene3D" id="2.60.20.10">
    <property type="entry name" value="Crystallins"/>
    <property type="match status" value="2"/>
</dbReference>
<dbReference type="PROSITE" id="PS50915">
    <property type="entry name" value="CRYSTALLIN_BETA_GAMMA"/>
    <property type="match status" value="2"/>
</dbReference>
<evidence type="ECO:0000313" key="5">
    <source>
        <dbReference type="Proteomes" id="UP001369086"/>
    </source>
</evidence>
<dbReference type="InterPro" id="IPR011024">
    <property type="entry name" value="G_crystallin-like"/>
</dbReference>
<evidence type="ECO:0000313" key="4">
    <source>
        <dbReference type="EMBL" id="KAK6468611.1"/>
    </source>
</evidence>
<proteinExistence type="inferred from homology"/>
<sequence length="175" mass="20898">MQNAGVTQHGMGYAPFWKVKVWEQEYFQGKCQEFTSECCNIQDCGFDNVRSIRVESGAWVGFEHHDFQGQQFVLERGEYPRWEGWSGNLSYHVERLMSFRPVYCAVSTRYCTVLHCEYQILHSLHPLWVCYQYPGYRGYQYIMECEHHSGDYQHWKNWGSHAQTPQIQSIRRIQH</sequence>
<organism evidence="4 5">
    <name type="scientific">Huso huso</name>
    <name type="common">Beluga</name>
    <name type="synonym">Acipenser huso</name>
    <dbReference type="NCBI Taxonomy" id="61971"/>
    <lineage>
        <taxon>Eukaryota</taxon>
        <taxon>Metazoa</taxon>
        <taxon>Chordata</taxon>
        <taxon>Craniata</taxon>
        <taxon>Vertebrata</taxon>
        <taxon>Euteleostomi</taxon>
        <taxon>Actinopterygii</taxon>
        <taxon>Chondrostei</taxon>
        <taxon>Acipenseriformes</taxon>
        <taxon>Acipenseridae</taxon>
        <taxon>Huso</taxon>
    </lineage>
</organism>
<dbReference type="InterPro" id="IPR001064">
    <property type="entry name" value="Beta/gamma_crystallin"/>
</dbReference>